<keyword evidence="10" id="KW-1185">Reference proteome</keyword>
<comment type="caution">
    <text evidence="8">The sequence shown here is derived from an EMBL/GenBank/DDBJ whole genome shotgun (WGS) entry which is preliminary data.</text>
</comment>
<keyword evidence="3" id="KW-1133">Transmembrane helix</keyword>
<feature type="transmembrane region" description="Helical" evidence="3">
    <location>
        <begin position="82"/>
        <end position="101"/>
    </location>
</feature>
<dbReference type="GO" id="GO:0005507">
    <property type="term" value="F:copper ion binding"/>
    <property type="evidence" value="ECO:0007669"/>
    <property type="project" value="InterPro"/>
</dbReference>
<dbReference type="Pfam" id="PF00394">
    <property type="entry name" value="Cu-oxidase"/>
    <property type="match status" value="1"/>
</dbReference>
<keyword evidence="2" id="KW-0560">Oxidoreductase</keyword>
<dbReference type="EMBL" id="LGIQ01000011">
    <property type="protein sequence ID" value="KNB69863.1"/>
    <property type="molecule type" value="Genomic_DNA"/>
</dbReference>
<dbReference type="PATRIC" id="fig|54915.3.peg.4997"/>
<evidence type="ECO:0000313" key="7">
    <source>
        <dbReference type="EMBL" id="GED68788.1"/>
    </source>
</evidence>
<dbReference type="OrthoDB" id="9757546at2"/>
<feature type="domain" description="Plastocyanin-like" evidence="5">
    <location>
        <begin position="633"/>
        <end position="735"/>
    </location>
</feature>
<accession>A0A0K9YMB0</accession>
<dbReference type="PROSITE" id="PS00080">
    <property type="entry name" value="MULTICOPPER_OXIDASE2"/>
    <property type="match status" value="1"/>
</dbReference>
<reference evidence="9" key="1">
    <citation type="submission" date="2015-07" db="EMBL/GenBank/DDBJ databases">
        <title>Genome sequencing project for genomic taxonomy and phylogenomics of Bacillus-like bacteria.</title>
        <authorList>
            <person name="Liu B."/>
            <person name="Wang J."/>
            <person name="Zhu Y."/>
            <person name="Liu G."/>
            <person name="Chen Q."/>
            <person name="Chen Z."/>
            <person name="Lan J."/>
            <person name="Che J."/>
            <person name="Ge C."/>
            <person name="Shi H."/>
            <person name="Pan Z."/>
            <person name="Liu X."/>
        </authorList>
    </citation>
    <scope>NUCLEOTIDE SEQUENCE [LARGE SCALE GENOMIC DNA]</scope>
    <source>
        <strain evidence="9">DSM 9887</strain>
    </source>
</reference>
<keyword evidence="3" id="KW-0472">Membrane</keyword>
<feature type="transmembrane region" description="Helical" evidence="3">
    <location>
        <begin position="216"/>
        <end position="236"/>
    </location>
</feature>
<dbReference type="PANTHER" id="PTHR11709:SF482">
    <property type="entry name" value="COPPER-CONTAINING NITRITE REDUCTASE"/>
    <property type="match status" value="1"/>
</dbReference>
<dbReference type="GO" id="GO:0016491">
    <property type="term" value="F:oxidoreductase activity"/>
    <property type="evidence" value="ECO:0007669"/>
    <property type="project" value="UniProtKB-KW"/>
</dbReference>
<dbReference type="InterPro" id="IPR011707">
    <property type="entry name" value="Cu-oxidase-like_N"/>
</dbReference>
<evidence type="ECO:0000313" key="8">
    <source>
        <dbReference type="EMBL" id="KNB69863.1"/>
    </source>
</evidence>
<sequence length="753" mass="82690">MTDFETLAGVHQGLFVLLLLATLLPAYKAKGLVYVQTTRSLKKSAGWTLFFFVLALLLFSLQVFMTWSLFHSFGWLYIKDKLIGFLPLILLPLAVGLFVSVPRLSRLAMGRIRSDQKQASPAPSTVETVPKPWDEPLLDTAVVDHLTTEETALHETASALEIPLVKSTSLQTDTVDAAWRHDASAPEMIVPLQATVLGALIALILQFLFPAVTLEINILAIAWGAFVTGTSLLWIWQSWKQHRASRPGELRRPHAMLRFIRIASVLVLFGAGAYLWGHQEILASVLPDQLKIADHSASAASQGQHATLAAAPTTGHAVSVTELTGPRTGEPDRQFTLTAQKTTIQLPSGKTAEAWTFNGKYPGPELRMKQGELVEIVLENKDIEDGVTIHWHGLGVPNAEDGVAGATQDAVMPGEKHVYRFVAKQTGTFWYHSHQQPSVQVKKGLLGALVVEPAETEPIAGYKRDLTLVHHTLGERGVTLSGRDTLMLDTVSPGTSVRLRLINADNLPVTYQLLGTPFQVIAIDGNDVNEPNLIANQALQLAAGGRYDVSFTMPNRPVFFAQSKQANGKGLLLSPDGTGELPSMNAELPLFDPARYGSPQALPFDLSTHYDHEYQMLFDLQVGFYEGRLDGLWTINGKVSPDTPTQVVKEGDLVKMTFVNRSFMDHPMHLHGHTMLVLSRNEKAVTGSPWWTDTLNVAPGETYEVAFRADNPGLWMDHCHNQDHTASGMTMQLIYEGVTSPFEMGAGTRNHPE</sequence>
<evidence type="ECO:0000259" key="6">
    <source>
        <dbReference type="Pfam" id="PF07732"/>
    </source>
</evidence>
<dbReference type="EMBL" id="BJON01000009">
    <property type="protein sequence ID" value="GED68788.1"/>
    <property type="molecule type" value="Genomic_DNA"/>
</dbReference>
<reference evidence="8" key="2">
    <citation type="submission" date="2015-07" db="EMBL/GenBank/DDBJ databases">
        <title>MeaNS - Measles Nucleotide Surveillance Program.</title>
        <authorList>
            <person name="Tran T."/>
            <person name="Druce J."/>
        </authorList>
    </citation>
    <scope>NUCLEOTIDE SEQUENCE</scope>
    <source>
        <strain evidence="8">DSM 9887</strain>
    </source>
</reference>
<dbReference type="CDD" id="cd13861">
    <property type="entry name" value="CuRO_1_CumA_like"/>
    <property type="match status" value="1"/>
</dbReference>
<dbReference type="Pfam" id="PF07732">
    <property type="entry name" value="Cu-oxidase_3"/>
    <property type="match status" value="1"/>
</dbReference>
<dbReference type="InterPro" id="IPR011706">
    <property type="entry name" value="Cu-oxidase_C"/>
</dbReference>
<evidence type="ECO:0000259" key="4">
    <source>
        <dbReference type="Pfam" id="PF00394"/>
    </source>
</evidence>
<evidence type="ECO:0000256" key="3">
    <source>
        <dbReference type="SAM" id="Phobius"/>
    </source>
</evidence>
<dbReference type="InterPro" id="IPR002355">
    <property type="entry name" value="Cu_oxidase_Cu_BS"/>
</dbReference>
<name>A0A0K9YMB0_9BACL</name>
<dbReference type="Proteomes" id="UP000036834">
    <property type="component" value="Unassembled WGS sequence"/>
</dbReference>
<organism evidence="8 9">
    <name type="scientific">Brevibacillus reuszeri</name>
    <dbReference type="NCBI Taxonomy" id="54915"/>
    <lineage>
        <taxon>Bacteria</taxon>
        <taxon>Bacillati</taxon>
        <taxon>Bacillota</taxon>
        <taxon>Bacilli</taxon>
        <taxon>Bacillales</taxon>
        <taxon>Paenibacillaceae</taxon>
        <taxon>Brevibacillus</taxon>
    </lineage>
</organism>
<feature type="transmembrane region" description="Helical" evidence="3">
    <location>
        <begin position="189"/>
        <end position="210"/>
    </location>
</feature>
<dbReference type="PANTHER" id="PTHR11709">
    <property type="entry name" value="MULTI-COPPER OXIDASE"/>
    <property type="match status" value="1"/>
</dbReference>
<evidence type="ECO:0000256" key="2">
    <source>
        <dbReference type="ARBA" id="ARBA00023002"/>
    </source>
</evidence>
<dbReference type="Pfam" id="PF07731">
    <property type="entry name" value="Cu-oxidase_2"/>
    <property type="match status" value="1"/>
</dbReference>
<dbReference type="InterPro" id="IPR001117">
    <property type="entry name" value="Cu-oxidase_2nd"/>
</dbReference>
<evidence type="ECO:0000259" key="5">
    <source>
        <dbReference type="Pfam" id="PF07731"/>
    </source>
</evidence>
<feature type="transmembrane region" description="Helical" evidence="3">
    <location>
        <begin position="257"/>
        <end position="277"/>
    </location>
</feature>
<protein>
    <submittedName>
        <fullName evidence="8">Multicopper oxidase</fullName>
    </submittedName>
</protein>
<dbReference type="Proteomes" id="UP000319578">
    <property type="component" value="Unassembled WGS sequence"/>
</dbReference>
<dbReference type="AlphaFoldDB" id="A0A0K9YMB0"/>
<keyword evidence="1" id="KW-0479">Metal-binding</keyword>
<dbReference type="InterPro" id="IPR008972">
    <property type="entry name" value="Cupredoxin"/>
</dbReference>
<keyword evidence="3" id="KW-0812">Transmembrane</keyword>
<dbReference type="RefSeq" id="WP_049741900.1">
    <property type="nucleotide sequence ID" value="NZ_BJON01000009.1"/>
</dbReference>
<evidence type="ECO:0000256" key="1">
    <source>
        <dbReference type="ARBA" id="ARBA00022723"/>
    </source>
</evidence>
<feature type="transmembrane region" description="Helical" evidence="3">
    <location>
        <begin position="6"/>
        <end position="27"/>
    </location>
</feature>
<dbReference type="Gene3D" id="2.60.40.420">
    <property type="entry name" value="Cupredoxins - blue copper proteins"/>
    <property type="match status" value="2"/>
</dbReference>
<gene>
    <name evidence="8" type="ORF">ADS79_28925</name>
    <name evidence="7" type="ORF">BRE01_24900</name>
</gene>
<evidence type="ECO:0000313" key="9">
    <source>
        <dbReference type="Proteomes" id="UP000036834"/>
    </source>
</evidence>
<dbReference type="STRING" id="54915.ADS79_28925"/>
<dbReference type="InterPro" id="IPR045087">
    <property type="entry name" value="Cu-oxidase_fam"/>
</dbReference>
<dbReference type="CDD" id="cd04202">
    <property type="entry name" value="CuRO_D2_2dMcoN_like"/>
    <property type="match status" value="1"/>
</dbReference>
<feature type="domain" description="Plastocyanin-like" evidence="6">
    <location>
        <begin position="339"/>
        <end position="454"/>
    </location>
</feature>
<feature type="transmembrane region" description="Helical" evidence="3">
    <location>
        <begin position="47"/>
        <end position="70"/>
    </location>
</feature>
<proteinExistence type="predicted"/>
<feature type="domain" description="Plastocyanin-like" evidence="4">
    <location>
        <begin position="487"/>
        <end position="556"/>
    </location>
</feature>
<reference evidence="7 10" key="3">
    <citation type="submission" date="2019-06" db="EMBL/GenBank/DDBJ databases">
        <title>Whole genome shotgun sequence of Brevibacillus reuszeri NBRC 15719.</title>
        <authorList>
            <person name="Hosoyama A."/>
            <person name="Uohara A."/>
            <person name="Ohji S."/>
            <person name="Ichikawa N."/>
        </authorList>
    </citation>
    <scope>NUCLEOTIDE SEQUENCE [LARGE SCALE GENOMIC DNA]</scope>
    <source>
        <strain evidence="7 10">NBRC 15719</strain>
    </source>
</reference>
<evidence type="ECO:0000313" key="10">
    <source>
        <dbReference type="Proteomes" id="UP000319578"/>
    </source>
</evidence>
<dbReference type="SUPFAM" id="SSF49503">
    <property type="entry name" value="Cupredoxins"/>
    <property type="match status" value="3"/>
</dbReference>